<organism evidence="3 4">
    <name type="scientific">Diceros bicornis minor</name>
    <name type="common">South-central black rhinoceros</name>
    <dbReference type="NCBI Taxonomy" id="77932"/>
    <lineage>
        <taxon>Eukaryota</taxon>
        <taxon>Metazoa</taxon>
        <taxon>Chordata</taxon>
        <taxon>Craniata</taxon>
        <taxon>Vertebrata</taxon>
        <taxon>Euteleostomi</taxon>
        <taxon>Mammalia</taxon>
        <taxon>Eutheria</taxon>
        <taxon>Laurasiatheria</taxon>
        <taxon>Perissodactyla</taxon>
        <taxon>Rhinocerotidae</taxon>
        <taxon>Diceros</taxon>
    </lineage>
</organism>
<accession>A0A7J7F7U8</accession>
<keyword evidence="2" id="KW-1133">Transmembrane helix</keyword>
<evidence type="ECO:0000313" key="4">
    <source>
        <dbReference type="Proteomes" id="UP000551758"/>
    </source>
</evidence>
<keyword evidence="2" id="KW-0472">Membrane</keyword>
<proteinExistence type="predicted"/>
<feature type="non-terminal residue" evidence="3">
    <location>
        <position position="127"/>
    </location>
</feature>
<gene>
    <name evidence="3" type="ORF">HPG69_018067</name>
</gene>
<dbReference type="EMBL" id="JACDTQ010001059">
    <property type="protein sequence ID" value="KAF5924133.1"/>
    <property type="molecule type" value="Genomic_DNA"/>
</dbReference>
<feature type="region of interest" description="Disordered" evidence="1">
    <location>
        <begin position="107"/>
        <end position="127"/>
    </location>
</feature>
<dbReference type="AlphaFoldDB" id="A0A7J7F7U8"/>
<evidence type="ECO:0000313" key="3">
    <source>
        <dbReference type="EMBL" id="KAF5924133.1"/>
    </source>
</evidence>
<evidence type="ECO:0000256" key="2">
    <source>
        <dbReference type="SAM" id="Phobius"/>
    </source>
</evidence>
<evidence type="ECO:0000256" key="1">
    <source>
        <dbReference type="SAM" id="MobiDB-lite"/>
    </source>
</evidence>
<keyword evidence="4" id="KW-1185">Reference proteome</keyword>
<comment type="caution">
    <text evidence="3">The sequence shown here is derived from an EMBL/GenBank/DDBJ whole genome shotgun (WGS) entry which is preliminary data.</text>
</comment>
<protein>
    <submittedName>
        <fullName evidence="3">Uncharacterized protein</fullName>
    </submittedName>
</protein>
<name>A0A7J7F7U8_DICBM</name>
<dbReference type="Proteomes" id="UP000551758">
    <property type="component" value="Unassembled WGS sequence"/>
</dbReference>
<reference evidence="3 4" key="1">
    <citation type="journal article" date="2020" name="Mol. Biol. Evol.">
        <title>Interspecific Gene Flow and the Evolution of Specialization in Black and White Rhinoceros.</title>
        <authorList>
            <person name="Moodley Y."/>
            <person name="Westbury M.V."/>
            <person name="Russo I.M."/>
            <person name="Gopalakrishnan S."/>
            <person name="Rakotoarivelo A."/>
            <person name="Olsen R.A."/>
            <person name="Prost S."/>
            <person name="Tunstall T."/>
            <person name="Ryder O.A."/>
            <person name="Dalen L."/>
            <person name="Bruford M.W."/>
        </authorList>
    </citation>
    <scope>NUCLEOTIDE SEQUENCE [LARGE SCALE GENOMIC DNA]</scope>
    <source>
        <strain evidence="3">SBR-YM</strain>
        <tissue evidence="3">Skin</tissue>
    </source>
</reference>
<sequence length="127" mass="13934">CQPCSPACCKKYPWCAHGELVEFPEGGEGEAREEGGECGYLLFFNFLQTDSQDSRGRVLPATAFTMSLLCTAILLWLLALTCLFLIPTQAQGSTFCRTQTPPIHRKPAEARLPEHADIPHRGADPLA</sequence>
<keyword evidence="2" id="KW-0812">Transmembrane</keyword>
<feature type="transmembrane region" description="Helical" evidence="2">
    <location>
        <begin position="63"/>
        <end position="86"/>
    </location>
</feature>